<dbReference type="GO" id="GO:0046872">
    <property type="term" value="F:metal ion binding"/>
    <property type="evidence" value="ECO:0007669"/>
    <property type="project" value="UniProtKB-KW"/>
</dbReference>
<dbReference type="Gene3D" id="3.60.10.10">
    <property type="entry name" value="Endonuclease/exonuclease/phosphatase"/>
    <property type="match status" value="1"/>
</dbReference>
<dbReference type="InterPro" id="IPR051547">
    <property type="entry name" value="TDP2-like"/>
</dbReference>
<keyword evidence="10" id="KW-0255">Endonuclease</keyword>
<evidence type="ECO:0000256" key="7">
    <source>
        <dbReference type="ARBA" id="ARBA00022842"/>
    </source>
</evidence>
<evidence type="ECO:0000256" key="6">
    <source>
        <dbReference type="ARBA" id="ARBA00022801"/>
    </source>
</evidence>
<keyword evidence="4" id="KW-0479">Metal-binding</keyword>
<comment type="caution">
    <text evidence="10">The sequence shown here is derived from an EMBL/GenBank/DDBJ whole genome shotgun (WGS) entry which is preliminary data.</text>
</comment>
<dbReference type="GO" id="GO:0004519">
    <property type="term" value="F:endonuclease activity"/>
    <property type="evidence" value="ECO:0007669"/>
    <property type="project" value="UniProtKB-KW"/>
</dbReference>
<gene>
    <name evidence="10" type="ORF">E1263_28885</name>
</gene>
<dbReference type="AlphaFoldDB" id="A0A4R4Z6M6"/>
<evidence type="ECO:0000256" key="3">
    <source>
        <dbReference type="ARBA" id="ARBA00022722"/>
    </source>
</evidence>
<dbReference type="RefSeq" id="WP_132173002.1">
    <property type="nucleotide sequence ID" value="NZ_SMKX01000106.1"/>
</dbReference>
<dbReference type="InterPro" id="IPR036691">
    <property type="entry name" value="Endo/exonu/phosph_ase_sf"/>
</dbReference>
<evidence type="ECO:0000256" key="4">
    <source>
        <dbReference type="ARBA" id="ARBA00022723"/>
    </source>
</evidence>
<keyword evidence="6" id="KW-0378">Hydrolase</keyword>
<feature type="domain" description="Endonuclease/exonuclease/phosphatase" evidence="9">
    <location>
        <begin position="7"/>
        <end position="230"/>
    </location>
</feature>
<sequence length="236" mass="25979">MVQLTVATLNTRGMPLRSQLSARYAAIGALFEASDVDVVNFQEVLTYYHLRQLLQAMPSYRHASYRRSLAGPAGGLLTLSRTALASPEYRRFPLPPAAHAVGLPRLSRRLAHLKGVLLTRLPQLTIANTHLLANRDGDWSEANRYYRLHQDQLAALAQVLAALNQPTIVSGDFNIARTSPLFTSFLHTTGLLDPFAPSCPPTFHASYLSPHQTPHCIDFLLATPPVTATATRLTFT</sequence>
<keyword evidence="3" id="KW-0540">Nuclease</keyword>
<dbReference type="InterPro" id="IPR005135">
    <property type="entry name" value="Endo/exonuclease/phosphatase"/>
</dbReference>
<protein>
    <submittedName>
        <fullName evidence="10">Endonuclease/exonuclease/phosphatase family protein</fullName>
    </submittedName>
</protein>
<dbReference type="OrthoDB" id="3676652at2"/>
<dbReference type="GO" id="GO:0004527">
    <property type="term" value="F:exonuclease activity"/>
    <property type="evidence" value="ECO:0007669"/>
    <property type="project" value="UniProtKB-KW"/>
</dbReference>
<evidence type="ECO:0000256" key="2">
    <source>
        <dbReference type="ARBA" id="ARBA00001946"/>
    </source>
</evidence>
<dbReference type="Proteomes" id="UP000295124">
    <property type="component" value="Unassembled WGS sequence"/>
</dbReference>
<keyword evidence="8" id="KW-0234">DNA repair</keyword>
<accession>A0A4R4Z6M6</accession>
<keyword evidence="10" id="KW-0269">Exonuclease</keyword>
<evidence type="ECO:0000259" key="9">
    <source>
        <dbReference type="Pfam" id="PF03372"/>
    </source>
</evidence>
<name>A0A4R4Z6M6_9ACTN</name>
<organism evidence="10 11">
    <name type="scientific">Kribbella antibiotica</name>
    <dbReference type="NCBI Taxonomy" id="190195"/>
    <lineage>
        <taxon>Bacteria</taxon>
        <taxon>Bacillati</taxon>
        <taxon>Actinomycetota</taxon>
        <taxon>Actinomycetes</taxon>
        <taxon>Propionibacteriales</taxon>
        <taxon>Kribbellaceae</taxon>
        <taxon>Kribbella</taxon>
    </lineage>
</organism>
<proteinExistence type="predicted"/>
<keyword evidence="7" id="KW-0460">Magnesium</keyword>
<reference evidence="10 11" key="1">
    <citation type="submission" date="2019-03" db="EMBL/GenBank/DDBJ databases">
        <title>Draft genome sequences of novel Actinobacteria.</title>
        <authorList>
            <person name="Sahin N."/>
            <person name="Ay H."/>
            <person name="Saygin H."/>
        </authorList>
    </citation>
    <scope>NUCLEOTIDE SEQUENCE [LARGE SCALE GENOMIC DNA]</scope>
    <source>
        <strain evidence="10 11">JCM 13523</strain>
    </source>
</reference>
<dbReference type="PANTHER" id="PTHR15822">
    <property type="entry name" value="TRAF AND TNF RECEPTOR-ASSOCIATED PROTEIN"/>
    <property type="match status" value="1"/>
</dbReference>
<keyword evidence="11" id="KW-1185">Reference proteome</keyword>
<evidence type="ECO:0000256" key="8">
    <source>
        <dbReference type="ARBA" id="ARBA00023204"/>
    </source>
</evidence>
<dbReference type="EMBL" id="SMKX01000106">
    <property type="protein sequence ID" value="TDD52629.1"/>
    <property type="molecule type" value="Genomic_DNA"/>
</dbReference>
<dbReference type="SUPFAM" id="SSF56219">
    <property type="entry name" value="DNase I-like"/>
    <property type="match status" value="1"/>
</dbReference>
<evidence type="ECO:0000256" key="1">
    <source>
        <dbReference type="ARBA" id="ARBA00001936"/>
    </source>
</evidence>
<dbReference type="PANTHER" id="PTHR15822:SF4">
    <property type="entry name" value="TYROSYL-DNA PHOSPHODIESTERASE 2"/>
    <property type="match status" value="1"/>
</dbReference>
<comment type="cofactor">
    <cofactor evidence="1">
        <name>Mn(2+)</name>
        <dbReference type="ChEBI" id="CHEBI:29035"/>
    </cofactor>
</comment>
<dbReference type="Pfam" id="PF03372">
    <property type="entry name" value="Exo_endo_phos"/>
    <property type="match status" value="1"/>
</dbReference>
<feature type="non-terminal residue" evidence="10">
    <location>
        <position position="236"/>
    </location>
</feature>
<evidence type="ECO:0000313" key="10">
    <source>
        <dbReference type="EMBL" id="TDD52629.1"/>
    </source>
</evidence>
<evidence type="ECO:0000313" key="11">
    <source>
        <dbReference type="Proteomes" id="UP000295124"/>
    </source>
</evidence>
<evidence type="ECO:0000256" key="5">
    <source>
        <dbReference type="ARBA" id="ARBA00022763"/>
    </source>
</evidence>
<dbReference type="GO" id="GO:0006281">
    <property type="term" value="P:DNA repair"/>
    <property type="evidence" value="ECO:0007669"/>
    <property type="project" value="UniProtKB-KW"/>
</dbReference>
<keyword evidence="5" id="KW-0227">DNA damage</keyword>
<comment type="cofactor">
    <cofactor evidence="2">
        <name>Mg(2+)</name>
        <dbReference type="ChEBI" id="CHEBI:18420"/>
    </cofactor>
</comment>